<dbReference type="STRING" id="272633.gene:10731995"/>
<protein>
    <submittedName>
        <fullName evidence="2">Heavy-metal transporting ATPase, partial</fullName>
    </submittedName>
</protein>
<dbReference type="RefSeq" id="WP_011077693.1">
    <property type="nucleotide sequence ID" value="NC_004432.1"/>
</dbReference>
<dbReference type="Proteomes" id="UP000002522">
    <property type="component" value="Chromosome"/>
</dbReference>
<dbReference type="Gene3D" id="3.30.70.100">
    <property type="match status" value="1"/>
</dbReference>
<dbReference type="GO" id="GO:0046872">
    <property type="term" value="F:metal ion binding"/>
    <property type="evidence" value="ECO:0007669"/>
    <property type="project" value="InterPro"/>
</dbReference>
<gene>
    <name evidence="2" type="ordered locus">MYPE8720</name>
</gene>
<sequence>MTSLNLFIKNLECNSCAVAIEKTLSSFNKNELSFSVIIASKKLKINFDESKINKEEILKKLNDKKFEYEEI</sequence>
<dbReference type="SUPFAM" id="SSF55008">
    <property type="entry name" value="HMA, heavy metal-associated domain"/>
    <property type="match status" value="1"/>
</dbReference>
<organism evidence="2 3">
    <name type="scientific">Malacoplasma penetrans (strain HF-2)</name>
    <name type="common">Mycoplasma penetrans</name>
    <dbReference type="NCBI Taxonomy" id="272633"/>
    <lineage>
        <taxon>Bacteria</taxon>
        <taxon>Bacillati</taxon>
        <taxon>Mycoplasmatota</taxon>
        <taxon>Mycoplasmoidales</taxon>
        <taxon>Mycoplasmoidaceae</taxon>
        <taxon>Malacoplasma</taxon>
    </lineage>
</organism>
<dbReference type="InterPro" id="IPR036163">
    <property type="entry name" value="HMA_dom_sf"/>
</dbReference>
<dbReference type="InterPro" id="IPR006121">
    <property type="entry name" value="HMA_dom"/>
</dbReference>
<dbReference type="HOGENOM" id="CLU_201946_0_0_14"/>
<evidence type="ECO:0000313" key="2">
    <source>
        <dbReference type="EMBL" id="BAC44664.1"/>
    </source>
</evidence>
<dbReference type="AlphaFoldDB" id="Q8EUP8"/>
<evidence type="ECO:0000259" key="1">
    <source>
        <dbReference type="PROSITE" id="PS50846"/>
    </source>
</evidence>
<dbReference type="KEGG" id="mpe:MYPE8720"/>
<keyword evidence="3" id="KW-1185">Reference proteome</keyword>
<evidence type="ECO:0000313" key="3">
    <source>
        <dbReference type="Proteomes" id="UP000002522"/>
    </source>
</evidence>
<dbReference type="InParanoid" id="Q8EUP8"/>
<proteinExistence type="predicted"/>
<dbReference type="PROSITE" id="PS50846">
    <property type="entry name" value="HMA_2"/>
    <property type="match status" value="1"/>
</dbReference>
<accession>Q8EUP8</accession>
<name>Q8EUP8_MALP2</name>
<dbReference type="Pfam" id="PF00403">
    <property type="entry name" value="HMA"/>
    <property type="match status" value="1"/>
</dbReference>
<dbReference type="EMBL" id="BA000026">
    <property type="protein sequence ID" value="BAC44664.1"/>
    <property type="molecule type" value="Genomic_DNA"/>
</dbReference>
<feature type="domain" description="HMA" evidence="1">
    <location>
        <begin position="2"/>
        <end position="69"/>
    </location>
</feature>
<reference evidence="2 3" key="1">
    <citation type="journal article" date="2002" name="Nucleic Acids Res.">
        <title>The complete genomic sequence of Mycoplasma penetrans, an intracellular bacterial pathogen in humans.</title>
        <authorList>
            <person name="Sasaki Y."/>
            <person name="Ishikawa J."/>
            <person name="Yamashita A."/>
            <person name="Oshima K."/>
            <person name="Kenri T."/>
            <person name="Furuya K."/>
            <person name="Yoshino C."/>
            <person name="Horino A."/>
            <person name="Shiba T."/>
            <person name="Sasaki T."/>
            <person name="Hattori M."/>
        </authorList>
    </citation>
    <scope>NUCLEOTIDE SEQUENCE [LARGE SCALE GENOMIC DNA]</scope>
    <source>
        <strain evidence="2 3">HF-2</strain>
    </source>
</reference>